<name>A0A4S9LRD2_AURPU</name>
<proteinExistence type="predicted"/>
<evidence type="ECO:0000313" key="2">
    <source>
        <dbReference type="EMBL" id="THY32268.1"/>
    </source>
</evidence>
<dbReference type="AlphaFoldDB" id="A0A4S9LRD2"/>
<protein>
    <submittedName>
        <fullName evidence="2">Uncharacterized protein</fullName>
    </submittedName>
</protein>
<accession>A0A4S9LRD2</accession>
<dbReference type="Proteomes" id="UP000306584">
    <property type="component" value="Unassembled WGS sequence"/>
</dbReference>
<feature type="region of interest" description="Disordered" evidence="1">
    <location>
        <begin position="1"/>
        <end position="28"/>
    </location>
</feature>
<feature type="compositionally biased region" description="Basic residues" evidence="1">
    <location>
        <begin position="1"/>
        <end position="11"/>
    </location>
</feature>
<organism evidence="2 3">
    <name type="scientific">Aureobasidium pullulans</name>
    <name type="common">Black yeast</name>
    <name type="synonym">Pullularia pullulans</name>
    <dbReference type="NCBI Taxonomy" id="5580"/>
    <lineage>
        <taxon>Eukaryota</taxon>
        <taxon>Fungi</taxon>
        <taxon>Dikarya</taxon>
        <taxon>Ascomycota</taxon>
        <taxon>Pezizomycotina</taxon>
        <taxon>Dothideomycetes</taxon>
        <taxon>Dothideomycetidae</taxon>
        <taxon>Dothideales</taxon>
        <taxon>Saccotheciaceae</taxon>
        <taxon>Aureobasidium</taxon>
    </lineage>
</organism>
<reference evidence="2 3" key="1">
    <citation type="submission" date="2018-10" db="EMBL/GenBank/DDBJ databases">
        <title>Fifty Aureobasidium pullulans genomes reveal a recombining polyextremotolerant generalist.</title>
        <authorList>
            <person name="Gostincar C."/>
            <person name="Turk M."/>
            <person name="Zajc J."/>
            <person name="Gunde-Cimerman N."/>
        </authorList>
    </citation>
    <scope>NUCLEOTIDE SEQUENCE [LARGE SCALE GENOMIC DNA]</scope>
    <source>
        <strain evidence="2 3">EXF-6604</strain>
    </source>
</reference>
<gene>
    <name evidence="2" type="ORF">D6D01_02631</name>
</gene>
<evidence type="ECO:0000313" key="3">
    <source>
        <dbReference type="Proteomes" id="UP000306584"/>
    </source>
</evidence>
<evidence type="ECO:0000256" key="1">
    <source>
        <dbReference type="SAM" id="MobiDB-lite"/>
    </source>
</evidence>
<sequence length="122" mass="12716">MSDRAAKRRRVSGPDSSPSPQRNIKIDRSSPTELLAILANTDENVTSECGSDSDVADGINNTSAQSVNVNDIILDESTTSVETAAPGLPPPSGFASDYTATLIVASFPSSVKMSSLLPSLPH</sequence>
<comment type="caution">
    <text evidence="2">The sequence shown here is derived from an EMBL/GenBank/DDBJ whole genome shotgun (WGS) entry which is preliminary data.</text>
</comment>
<dbReference type="EMBL" id="QZBD01000062">
    <property type="protein sequence ID" value="THY32268.1"/>
    <property type="molecule type" value="Genomic_DNA"/>
</dbReference>